<evidence type="ECO:0000256" key="1">
    <source>
        <dbReference type="ARBA" id="ARBA00022490"/>
    </source>
</evidence>
<dbReference type="InterPro" id="IPR003850">
    <property type="entry name" value="PurS"/>
</dbReference>
<comment type="subunit">
    <text evidence="6">Part of the FGAM synthase complex composed of 1 PurL, 1 PurQ and 2 PurS subunits.</text>
</comment>
<dbReference type="UniPathway" id="UPA00074">
    <property type="reaction ID" value="UER00128"/>
</dbReference>
<keyword evidence="5 6" id="KW-0067">ATP-binding</keyword>
<accession>F1YQR2</accession>
<evidence type="ECO:0000313" key="7">
    <source>
        <dbReference type="EMBL" id="EGE48947.1"/>
    </source>
</evidence>
<keyword evidence="3 6" id="KW-0547">Nucleotide-binding</keyword>
<dbReference type="Pfam" id="PF02700">
    <property type="entry name" value="PurS"/>
    <property type="match status" value="1"/>
</dbReference>
<dbReference type="Gene3D" id="3.30.1280.10">
    <property type="entry name" value="Phosphoribosylformylglycinamidine synthase subunit PurS"/>
    <property type="match status" value="1"/>
</dbReference>
<dbReference type="GO" id="GO:0005524">
    <property type="term" value="F:ATP binding"/>
    <property type="evidence" value="ECO:0007669"/>
    <property type="project" value="UniProtKB-UniRule"/>
</dbReference>
<dbReference type="NCBIfam" id="TIGR00302">
    <property type="entry name" value="phosphoribosylformylglycinamidine synthase subunit PurS"/>
    <property type="match status" value="1"/>
</dbReference>
<dbReference type="PANTHER" id="PTHR34696:SF1">
    <property type="entry name" value="PHOSPHORIBOSYLFORMYLGLYCINAMIDINE SYNTHASE SUBUNIT PURS"/>
    <property type="match status" value="1"/>
</dbReference>
<dbReference type="GO" id="GO:0005737">
    <property type="term" value="C:cytoplasm"/>
    <property type="evidence" value="ECO:0007669"/>
    <property type="project" value="UniProtKB-SubCell"/>
</dbReference>
<evidence type="ECO:0000256" key="5">
    <source>
        <dbReference type="ARBA" id="ARBA00022840"/>
    </source>
</evidence>
<reference evidence="7 8" key="1">
    <citation type="journal article" date="2011" name="Science">
        <title>Drosophila microbiome modulates host developmental and metabolic homeostasis via insulin signaling.</title>
        <authorList>
            <person name="Shin S.C."/>
            <person name="Kim S.H."/>
            <person name="You H."/>
            <person name="Kim B."/>
            <person name="Kim A.C."/>
            <person name="Lee K.A."/>
            <person name="Yoon J.H."/>
            <person name="Ryu J.H."/>
            <person name="Lee W.J."/>
        </authorList>
    </citation>
    <scope>NUCLEOTIDE SEQUENCE [LARGE SCALE GENOMIC DNA]</scope>
    <source>
        <strain evidence="7 8">DM001</strain>
    </source>
</reference>
<protein>
    <recommendedName>
        <fullName evidence="6">Phosphoribosylformylglycinamidine synthase subunit PurS</fullName>
        <shortName evidence="6">FGAM synthase</shortName>
        <ecNumber evidence="6">6.3.5.3</ecNumber>
    </recommendedName>
    <alternativeName>
        <fullName evidence="6">Formylglycinamide ribonucleotide amidotransferase subunit III</fullName>
        <shortName evidence="6">FGAR amidotransferase III</shortName>
        <shortName evidence="6">FGAR-AT III</shortName>
    </alternativeName>
    <alternativeName>
        <fullName evidence="6">Phosphoribosylformylglycinamidine synthase subunit III</fullName>
    </alternativeName>
</protein>
<organism evidence="7 8">
    <name type="scientific">Acetobacter pomorum DM001</name>
    <dbReference type="NCBI Taxonomy" id="945681"/>
    <lineage>
        <taxon>Bacteria</taxon>
        <taxon>Pseudomonadati</taxon>
        <taxon>Pseudomonadota</taxon>
        <taxon>Alphaproteobacteria</taxon>
        <taxon>Acetobacterales</taxon>
        <taxon>Acetobacteraceae</taxon>
        <taxon>Acetobacter</taxon>
    </lineage>
</organism>
<dbReference type="EC" id="6.3.5.3" evidence="6"/>
<comment type="pathway">
    <text evidence="6">Purine metabolism; IMP biosynthesis via de novo pathway; 5-amino-1-(5-phospho-D-ribosyl)imidazole from N(2)-formyl-N(1)-(5-phospho-D-ribosyl)glycinamide: step 1/2.</text>
</comment>
<dbReference type="InterPro" id="IPR036604">
    <property type="entry name" value="PurS-like_sf"/>
</dbReference>
<dbReference type="SUPFAM" id="SSF82697">
    <property type="entry name" value="PurS-like"/>
    <property type="match status" value="1"/>
</dbReference>
<comment type="catalytic activity">
    <reaction evidence="6">
        <text>N(2)-formyl-N(1)-(5-phospho-beta-D-ribosyl)glycinamide + L-glutamine + ATP + H2O = 2-formamido-N(1)-(5-O-phospho-beta-D-ribosyl)acetamidine + L-glutamate + ADP + phosphate + H(+)</text>
        <dbReference type="Rhea" id="RHEA:17129"/>
        <dbReference type="ChEBI" id="CHEBI:15377"/>
        <dbReference type="ChEBI" id="CHEBI:15378"/>
        <dbReference type="ChEBI" id="CHEBI:29985"/>
        <dbReference type="ChEBI" id="CHEBI:30616"/>
        <dbReference type="ChEBI" id="CHEBI:43474"/>
        <dbReference type="ChEBI" id="CHEBI:58359"/>
        <dbReference type="ChEBI" id="CHEBI:147286"/>
        <dbReference type="ChEBI" id="CHEBI:147287"/>
        <dbReference type="ChEBI" id="CHEBI:456216"/>
        <dbReference type="EC" id="6.3.5.3"/>
    </reaction>
</comment>
<dbReference type="GO" id="GO:0004642">
    <property type="term" value="F:phosphoribosylformylglycinamidine synthase activity"/>
    <property type="evidence" value="ECO:0007669"/>
    <property type="project" value="UniProtKB-UniRule"/>
</dbReference>
<keyword evidence="1 6" id="KW-0963">Cytoplasm</keyword>
<comment type="caution">
    <text evidence="7">The sequence shown here is derived from an EMBL/GenBank/DDBJ whole genome shotgun (WGS) entry which is preliminary data.</text>
</comment>
<dbReference type="NCBIfam" id="NF004630">
    <property type="entry name" value="PRK05974.1"/>
    <property type="match status" value="1"/>
</dbReference>
<keyword evidence="2 6" id="KW-0436">Ligase</keyword>
<dbReference type="Proteomes" id="UP000018454">
    <property type="component" value="Unassembled WGS sequence"/>
</dbReference>
<proteinExistence type="inferred from homology"/>
<gene>
    <name evidence="6" type="primary">purS</name>
    <name evidence="7" type="ORF">APO_0232</name>
</gene>
<evidence type="ECO:0000256" key="3">
    <source>
        <dbReference type="ARBA" id="ARBA00022741"/>
    </source>
</evidence>
<sequence length="82" mass="8903">MKMKVRVTVMLKDGVLDPQGKAISHALQTLGFKGVQDVRVGKVIELDLPGAKAEEAQKKADAMARDLLANLVIEDYAVEVVE</sequence>
<comment type="function">
    <text evidence="6">Part of the phosphoribosylformylglycinamidine synthase complex involved in the purines biosynthetic pathway. Catalyzes the ATP-dependent conversion of formylglycinamide ribonucleotide (FGAR) and glutamine to yield formylglycinamidine ribonucleotide (FGAM) and glutamate. The FGAM synthase complex is composed of three subunits. PurQ produces an ammonia molecule by converting glutamine to glutamate. PurL transfers the ammonia molecule to FGAR to form FGAM in an ATP-dependent manner. PurS interacts with PurQ and PurL and is thought to assist in the transfer of the ammonia molecule from PurQ to PurL.</text>
</comment>
<name>F1YQR2_9PROT</name>
<evidence type="ECO:0000256" key="2">
    <source>
        <dbReference type="ARBA" id="ARBA00022598"/>
    </source>
</evidence>
<dbReference type="AlphaFoldDB" id="F1YQR2"/>
<evidence type="ECO:0000256" key="4">
    <source>
        <dbReference type="ARBA" id="ARBA00022755"/>
    </source>
</evidence>
<comment type="similarity">
    <text evidence="6">Belongs to the PurS family.</text>
</comment>
<evidence type="ECO:0000256" key="6">
    <source>
        <dbReference type="HAMAP-Rule" id="MF_01926"/>
    </source>
</evidence>
<keyword evidence="4 6" id="KW-0658">Purine biosynthesis</keyword>
<dbReference type="HAMAP" id="MF_01926">
    <property type="entry name" value="PurS"/>
    <property type="match status" value="1"/>
</dbReference>
<dbReference type="PANTHER" id="PTHR34696">
    <property type="entry name" value="PHOSPHORIBOSYLFORMYLGLYCINAMIDINE SYNTHASE SUBUNIT PURS"/>
    <property type="match status" value="1"/>
</dbReference>
<dbReference type="GO" id="GO:0006189">
    <property type="term" value="P:'de novo' IMP biosynthetic process"/>
    <property type="evidence" value="ECO:0007669"/>
    <property type="project" value="UniProtKB-UniRule"/>
</dbReference>
<evidence type="ECO:0000313" key="8">
    <source>
        <dbReference type="Proteomes" id="UP000018454"/>
    </source>
</evidence>
<comment type="subcellular location">
    <subcellularLocation>
        <location evidence="6">Cytoplasm</location>
    </subcellularLocation>
</comment>
<dbReference type="EMBL" id="AEUP01000004">
    <property type="protein sequence ID" value="EGE48947.1"/>
    <property type="molecule type" value="Genomic_DNA"/>
</dbReference>